<reference evidence="1" key="1">
    <citation type="submission" date="2018-05" db="EMBL/GenBank/DDBJ databases">
        <title>Draft genome of Mucuna pruriens seed.</title>
        <authorList>
            <person name="Nnadi N.E."/>
            <person name="Vos R."/>
            <person name="Hasami M.H."/>
            <person name="Devisetty U.K."/>
            <person name="Aguiy J.C."/>
        </authorList>
    </citation>
    <scope>NUCLEOTIDE SEQUENCE [LARGE SCALE GENOMIC DNA]</scope>
    <source>
        <strain evidence="1">JCA_2017</strain>
    </source>
</reference>
<protein>
    <submittedName>
        <fullName evidence="1">Uncharacterized protein</fullName>
    </submittedName>
</protein>
<comment type="caution">
    <text evidence="1">The sequence shown here is derived from an EMBL/GenBank/DDBJ whole genome shotgun (WGS) entry which is preliminary data.</text>
</comment>
<gene>
    <name evidence="1" type="ORF">CR513_26982</name>
</gene>
<organism evidence="1 2">
    <name type="scientific">Mucuna pruriens</name>
    <name type="common">Velvet bean</name>
    <name type="synonym">Dolichos pruriens</name>
    <dbReference type="NCBI Taxonomy" id="157652"/>
    <lineage>
        <taxon>Eukaryota</taxon>
        <taxon>Viridiplantae</taxon>
        <taxon>Streptophyta</taxon>
        <taxon>Embryophyta</taxon>
        <taxon>Tracheophyta</taxon>
        <taxon>Spermatophyta</taxon>
        <taxon>Magnoliopsida</taxon>
        <taxon>eudicotyledons</taxon>
        <taxon>Gunneridae</taxon>
        <taxon>Pentapetalae</taxon>
        <taxon>rosids</taxon>
        <taxon>fabids</taxon>
        <taxon>Fabales</taxon>
        <taxon>Fabaceae</taxon>
        <taxon>Papilionoideae</taxon>
        <taxon>50 kb inversion clade</taxon>
        <taxon>NPAAA clade</taxon>
        <taxon>indigoferoid/millettioid clade</taxon>
        <taxon>Phaseoleae</taxon>
        <taxon>Mucuna</taxon>
    </lineage>
</organism>
<dbReference type="Proteomes" id="UP000257109">
    <property type="component" value="Unassembled WGS sequence"/>
</dbReference>
<dbReference type="AlphaFoldDB" id="A0A371GKK5"/>
<sequence length="63" mass="7270">MVLEIVKNDIQKVEVGAIEVQRAIYKESKKKDDKTPFLIHQCVDFIDFEKILSTNSANEAEIF</sequence>
<feature type="non-terminal residue" evidence="1">
    <location>
        <position position="1"/>
    </location>
</feature>
<dbReference type="OrthoDB" id="1679989at2759"/>
<accession>A0A371GKK5</accession>
<evidence type="ECO:0000313" key="2">
    <source>
        <dbReference type="Proteomes" id="UP000257109"/>
    </source>
</evidence>
<keyword evidence="2" id="KW-1185">Reference proteome</keyword>
<proteinExistence type="predicted"/>
<name>A0A371GKK5_MUCPR</name>
<evidence type="ECO:0000313" key="1">
    <source>
        <dbReference type="EMBL" id="RDX91092.1"/>
    </source>
</evidence>
<dbReference type="EMBL" id="QJKJ01005206">
    <property type="protein sequence ID" value="RDX91092.1"/>
    <property type="molecule type" value="Genomic_DNA"/>
</dbReference>